<evidence type="ECO:0000256" key="5">
    <source>
        <dbReference type="ARBA" id="ARBA00022741"/>
    </source>
</evidence>
<comment type="caution">
    <text evidence="12">Part of a set of proteins in which some residues (ACT_SITE, NP_BIND, REGION and BINDING) are not conserved.</text>
</comment>
<comment type="caution">
    <text evidence="12">Lacks conserved residue(s) required for the propagation of feature annotation.</text>
</comment>
<comment type="subunit">
    <text evidence="12">Homohexamer.</text>
</comment>
<evidence type="ECO:0000259" key="13">
    <source>
        <dbReference type="Pfam" id="PF13793"/>
    </source>
</evidence>
<evidence type="ECO:0000256" key="8">
    <source>
        <dbReference type="ARBA" id="ARBA00022842"/>
    </source>
</evidence>
<evidence type="ECO:0000256" key="11">
    <source>
        <dbReference type="ARBA" id="ARBA00061444"/>
    </source>
</evidence>
<protein>
    <recommendedName>
        <fullName evidence="12">Putative ribose-phosphate pyrophosphokinase</fullName>
        <shortName evidence="12">RPPK</shortName>
        <ecNumber evidence="12">2.7.6.1</ecNumber>
    </recommendedName>
    <alternativeName>
        <fullName evidence="12">5-phospho-D-ribosyl alpha-1-diphosphate synthase</fullName>
    </alternativeName>
    <alternativeName>
        <fullName evidence="12">Phosphoribosyl diphosphate synthase</fullName>
    </alternativeName>
    <alternativeName>
        <fullName evidence="12">Phosphoribosyl pyrophosphate synthase</fullName>
        <shortName evidence="12">P-Rib-PP synthase</shortName>
        <shortName evidence="12">PRPP synthase</shortName>
        <shortName evidence="12">PRPPase</shortName>
    </alternativeName>
</protein>
<keyword evidence="6 12" id="KW-0418">Kinase</keyword>
<evidence type="ECO:0000256" key="7">
    <source>
        <dbReference type="ARBA" id="ARBA00022840"/>
    </source>
</evidence>
<keyword evidence="8 12" id="KW-0460">Magnesium</keyword>
<keyword evidence="7 12" id="KW-0067">ATP-binding</keyword>
<keyword evidence="5 12" id="KW-0547">Nucleotide-binding</keyword>
<evidence type="ECO:0000256" key="9">
    <source>
        <dbReference type="ARBA" id="ARBA00049535"/>
    </source>
</evidence>
<accession>A0A317L1G8</accession>
<dbReference type="GO" id="GO:0006164">
    <property type="term" value="P:purine nucleotide biosynthetic process"/>
    <property type="evidence" value="ECO:0007669"/>
    <property type="project" value="TreeGrafter"/>
</dbReference>
<dbReference type="Pfam" id="PF13793">
    <property type="entry name" value="Pribosyltran_N"/>
    <property type="match status" value="1"/>
</dbReference>
<sequence length="316" mass="34677">MSNTYHNTNLRVFSLNSNTELAKEIADNIGIELGESSVKTFSDGEIQINIEESIRGCDVYVIQSTYDPVEDHIMELLIMVDALKRASARSINVVIPYYGYARQDRKSRAREPITAKLIADLIQKAGANRMISIDLHAPQAQGFFNIPVDPITAVPIIGEYLSKKKLKDIVVVAPDHSSVSRARQLADQLKAPIAIVDRRGPRDNASTINVVGEVNGKTAIIIDDIIDTGRRITTSTMTLYAHGATEVYACTTHPVLSGIAVEKIAASNLVELIVTNTIPLTEHKKIDKLTQLTVAPIVAEAIIRLYEQQSVSSLYT</sequence>
<comment type="subcellular location">
    <subcellularLocation>
        <location evidence="12">Cytoplasm</location>
    </subcellularLocation>
</comment>
<comment type="catalytic activity">
    <reaction evidence="9 12">
        <text>D-ribose 5-phosphate + ATP = 5-phospho-alpha-D-ribose 1-diphosphate + AMP + H(+)</text>
        <dbReference type="Rhea" id="RHEA:15609"/>
        <dbReference type="ChEBI" id="CHEBI:15378"/>
        <dbReference type="ChEBI" id="CHEBI:30616"/>
        <dbReference type="ChEBI" id="CHEBI:58017"/>
        <dbReference type="ChEBI" id="CHEBI:78346"/>
        <dbReference type="ChEBI" id="CHEBI:456215"/>
        <dbReference type="EC" id="2.7.6.1"/>
    </reaction>
</comment>
<feature type="domain" description="Ribose-phosphate pyrophosphokinase N-terminal" evidence="13">
    <location>
        <begin position="11"/>
        <end position="126"/>
    </location>
</feature>
<evidence type="ECO:0000256" key="6">
    <source>
        <dbReference type="ARBA" id="ARBA00022777"/>
    </source>
</evidence>
<dbReference type="Gene3D" id="3.40.50.2020">
    <property type="match status" value="2"/>
</dbReference>
<keyword evidence="2 12" id="KW-0808">Transferase</keyword>
<keyword evidence="3 12" id="KW-0479">Metal-binding</keyword>
<comment type="caution">
    <text evidence="14">The sequence shown here is derived from an EMBL/GenBank/DDBJ whole genome shotgun (WGS) entry which is preliminary data.</text>
</comment>
<dbReference type="InterPro" id="IPR037515">
    <property type="entry name" value="Rib-P_diPkinase_bac"/>
</dbReference>
<evidence type="ECO:0000256" key="1">
    <source>
        <dbReference type="ARBA" id="ARBA00004996"/>
    </source>
</evidence>
<dbReference type="Proteomes" id="UP000245624">
    <property type="component" value="Unassembled WGS sequence"/>
</dbReference>
<dbReference type="GO" id="GO:0009156">
    <property type="term" value="P:ribonucleoside monophosphate biosynthetic process"/>
    <property type="evidence" value="ECO:0007669"/>
    <property type="project" value="InterPro"/>
</dbReference>
<dbReference type="GO" id="GO:0000287">
    <property type="term" value="F:magnesium ion binding"/>
    <property type="evidence" value="ECO:0007669"/>
    <property type="project" value="UniProtKB-UniRule"/>
</dbReference>
<name>A0A317L1G8_9BACI</name>
<dbReference type="SMART" id="SM01400">
    <property type="entry name" value="Pribosyltran_N"/>
    <property type="match status" value="1"/>
</dbReference>
<dbReference type="EMBL" id="QGTD01000005">
    <property type="protein sequence ID" value="PWU69403.1"/>
    <property type="molecule type" value="Genomic_DNA"/>
</dbReference>
<dbReference type="HAMAP" id="MF_00583_B">
    <property type="entry name" value="RibP_PPkinase_B"/>
    <property type="match status" value="1"/>
</dbReference>
<dbReference type="NCBIfam" id="NF002320">
    <property type="entry name" value="PRK01259.1"/>
    <property type="match status" value="1"/>
</dbReference>
<dbReference type="NCBIfam" id="TIGR01251">
    <property type="entry name" value="ribP_PPkin"/>
    <property type="match status" value="1"/>
</dbReference>
<comment type="cofactor">
    <cofactor evidence="12">
        <name>Mg(2+)</name>
        <dbReference type="ChEBI" id="CHEBI:18420"/>
    </cofactor>
    <text evidence="12">Binds 2 Mg(2+) ions per subunit.</text>
</comment>
<keyword evidence="12" id="KW-0963">Cytoplasm</keyword>
<dbReference type="PANTHER" id="PTHR10210">
    <property type="entry name" value="RIBOSE-PHOSPHATE DIPHOSPHOKINASE FAMILY MEMBER"/>
    <property type="match status" value="1"/>
</dbReference>
<keyword evidence="15" id="KW-1185">Reference proteome</keyword>
<feature type="binding site" evidence="12">
    <location>
        <begin position="43"/>
        <end position="45"/>
    </location>
    <ligand>
        <name>ATP</name>
        <dbReference type="ChEBI" id="CHEBI:30616"/>
    </ligand>
</feature>
<organism evidence="14 15">
    <name type="scientific">Gracilibacillus dipsosauri</name>
    <dbReference type="NCBI Taxonomy" id="178340"/>
    <lineage>
        <taxon>Bacteria</taxon>
        <taxon>Bacillati</taxon>
        <taxon>Bacillota</taxon>
        <taxon>Bacilli</taxon>
        <taxon>Bacillales</taxon>
        <taxon>Bacillaceae</taxon>
        <taxon>Gracilibacillus</taxon>
    </lineage>
</organism>
<feature type="binding site" evidence="12">
    <location>
        <position position="223"/>
    </location>
    <ligand>
        <name>D-ribose 5-phosphate</name>
        <dbReference type="ChEBI" id="CHEBI:78346"/>
    </ligand>
</feature>
<dbReference type="InterPro" id="IPR029057">
    <property type="entry name" value="PRTase-like"/>
</dbReference>
<comment type="pathway">
    <text evidence="1 12">Metabolic intermediate biosynthesis; 5-phospho-alpha-D-ribose 1-diphosphate biosynthesis; 5-phospho-alpha-D-ribose 1-diphosphate from D-ribose 5-phosphate (route I): step 1/1.</text>
</comment>
<keyword evidence="4 12" id="KW-0545">Nucleotide biosynthesis</keyword>
<reference evidence="14 15" key="1">
    <citation type="submission" date="2018-05" db="EMBL/GenBank/DDBJ databases">
        <title>Genomic analysis of Gracilibacillus dipsosauri DD1 reveals novel features of a salt-tolerant amylase.</title>
        <authorList>
            <person name="Deutch C.E."/>
            <person name="Yang S."/>
        </authorList>
    </citation>
    <scope>NUCLEOTIDE SEQUENCE [LARGE SCALE GENOMIC DNA]</scope>
    <source>
        <strain evidence="14 15">DD1</strain>
    </source>
</reference>
<dbReference type="GO" id="GO:0002189">
    <property type="term" value="C:ribose phosphate diphosphokinase complex"/>
    <property type="evidence" value="ECO:0007669"/>
    <property type="project" value="TreeGrafter"/>
</dbReference>
<dbReference type="OrthoDB" id="9777067at2"/>
<feature type="binding site" evidence="12">
    <location>
        <begin position="102"/>
        <end position="103"/>
    </location>
    <ligand>
        <name>ATP</name>
        <dbReference type="ChEBI" id="CHEBI:30616"/>
    </ligand>
</feature>
<dbReference type="PROSITE" id="PS00114">
    <property type="entry name" value="PRPP_SYNTHASE"/>
    <property type="match status" value="1"/>
</dbReference>
<dbReference type="GO" id="GO:0006015">
    <property type="term" value="P:5-phosphoribose 1-diphosphate biosynthetic process"/>
    <property type="evidence" value="ECO:0007669"/>
    <property type="project" value="UniProtKB-UniRule"/>
</dbReference>
<gene>
    <name evidence="12" type="primary">prs</name>
    <name evidence="14" type="ORF">DLJ74_05335</name>
</gene>
<dbReference type="AlphaFoldDB" id="A0A317L1G8"/>
<feature type="binding site" evidence="12">
    <location>
        <position position="136"/>
    </location>
    <ligand>
        <name>Mg(2+)</name>
        <dbReference type="ChEBI" id="CHEBI:18420"/>
    </ligand>
</feature>
<dbReference type="InterPro" id="IPR005946">
    <property type="entry name" value="Rib-P_diPkinase"/>
</dbReference>
<dbReference type="CDD" id="cd06223">
    <property type="entry name" value="PRTases_typeI"/>
    <property type="match status" value="1"/>
</dbReference>
<evidence type="ECO:0000256" key="12">
    <source>
        <dbReference type="HAMAP-Rule" id="MF_00583"/>
    </source>
</evidence>
<feature type="binding site" evidence="12">
    <location>
        <position position="175"/>
    </location>
    <ligand>
        <name>Mg(2+)</name>
        <dbReference type="ChEBI" id="CHEBI:18420"/>
    </ligand>
</feature>
<dbReference type="EC" id="2.7.6.1" evidence="12"/>
<evidence type="ECO:0000256" key="10">
    <source>
        <dbReference type="ARBA" id="ARBA00054914"/>
    </source>
</evidence>
<dbReference type="PANTHER" id="PTHR10210:SF41">
    <property type="entry name" value="RIBOSE-PHOSPHATE PYROPHOSPHOKINASE 1, CHLOROPLASTIC"/>
    <property type="match status" value="1"/>
</dbReference>
<dbReference type="GO" id="GO:0005737">
    <property type="term" value="C:cytoplasm"/>
    <property type="evidence" value="ECO:0007669"/>
    <property type="project" value="UniProtKB-SubCell"/>
</dbReference>
<dbReference type="GO" id="GO:0016301">
    <property type="term" value="F:kinase activity"/>
    <property type="evidence" value="ECO:0007669"/>
    <property type="project" value="UniProtKB-KW"/>
</dbReference>
<evidence type="ECO:0000256" key="2">
    <source>
        <dbReference type="ARBA" id="ARBA00022679"/>
    </source>
</evidence>
<dbReference type="Pfam" id="PF14572">
    <property type="entry name" value="Pribosyl_synth"/>
    <property type="match status" value="1"/>
</dbReference>
<dbReference type="InterPro" id="IPR000836">
    <property type="entry name" value="PRTase_dom"/>
</dbReference>
<evidence type="ECO:0000256" key="4">
    <source>
        <dbReference type="ARBA" id="ARBA00022727"/>
    </source>
</evidence>
<dbReference type="FunFam" id="3.40.50.2020:FF:000001">
    <property type="entry name" value="Ribose-phosphate pyrophosphokinase"/>
    <property type="match status" value="1"/>
</dbReference>
<comment type="similarity">
    <text evidence="11 12">Belongs to the ribose-phosphate pyrophosphokinase family. Class I subfamily.</text>
</comment>
<dbReference type="InterPro" id="IPR000842">
    <property type="entry name" value="PRib_PP_synth_CS"/>
</dbReference>
<proteinExistence type="inferred from homology"/>
<comment type="function">
    <text evidence="10 12">Involved in the biosynthesis of the central metabolite phospho-alpha-D-ribosyl-1-pyrophosphate (PRPP) via the transfer of pyrophosphoryl group from ATP to 1-hydroxyl of ribose-5-phosphate (Rib-5-P).</text>
</comment>
<dbReference type="GO" id="GO:0005524">
    <property type="term" value="F:ATP binding"/>
    <property type="evidence" value="ECO:0007669"/>
    <property type="project" value="UniProtKB-KW"/>
</dbReference>
<dbReference type="UniPathway" id="UPA00087">
    <property type="reaction ID" value="UER00172"/>
</dbReference>
<evidence type="ECO:0000256" key="3">
    <source>
        <dbReference type="ARBA" id="ARBA00022723"/>
    </source>
</evidence>
<dbReference type="SUPFAM" id="SSF53271">
    <property type="entry name" value="PRTase-like"/>
    <property type="match status" value="2"/>
</dbReference>
<evidence type="ECO:0000313" key="14">
    <source>
        <dbReference type="EMBL" id="PWU69403.1"/>
    </source>
</evidence>
<evidence type="ECO:0000313" key="15">
    <source>
        <dbReference type="Proteomes" id="UP000245624"/>
    </source>
</evidence>
<dbReference type="InterPro" id="IPR029099">
    <property type="entry name" value="Pribosyltran_N"/>
</dbReference>
<dbReference type="RefSeq" id="WP_109983645.1">
    <property type="nucleotide sequence ID" value="NZ_JAJUIE010000016.1"/>
</dbReference>
<dbReference type="GO" id="GO:0004749">
    <property type="term" value="F:ribose phosphate diphosphokinase activity"/>
    <property type="evidence" value="ECO:0007669"/>
    <property type="project" value="UniProtKB-UniRule"/>
</dbReference>